<evidence type="ECO:0000313" key="3">
    <source>
        <dbReference type="Proteomes" id="UP001233164"/>
    </source>
</evidence>
<dbReference type="Gene3D" id="3.30.559.10">
    <property type="entry name" value="Chloramphenicol acetyltransferase-like domain"/>
    <property type="match status" value="1"/>
</dbReference>
<keyword evidence="3" id="KW-1185">Reference proteome</keyword>
<feature type="non-terminal residue" evidence="2">
    <location>
        <position position="484"/>
    </location>
</feature>
<comment type="caution">
    <text evidence="2">The sequence shown here is derived from an EMBL/GenBank/DDBJ whole genome shotgun (WGS) entry which is preliminary data.</text>
</comment>
<name>A0ABT7RVJ8_9NOCA</name>
<dbReference type="RefSeq" id="WP_289382559.1">
    <property type="nucleotide sequence ID" value="NZ_JAUBOF010000215.1"/>
</dbReference>
<accession>A0ABT7RVJ8</accession>
<dbReference type="EMBL" id="JAUBOF010000215">
    <property type="protein sequence ID" value="MDM7491674.1"/>
    <property type="molecule type" value="Genomic_DNA"/>
</dbReference>
<gene>
    <name evidence="2" type="ORF">QT969_25685</name>
</gene>
<dbReference type="Proteomes" id="UP001233164">
    <property type="component" value="Unassembled WGS sequence"/>
</dbReference>
<evidence type="ECO:0000313" key="2">
    <source>
        <dbReference type="EMBL" id="MDM7491674.1"/>
    </source>
</evidence>
<dbReference type="SUPFAM" id="SSF52777">
    <property type="entry name" value="CoA-dependent acyltransferases"/>
    <property type="match status" value="2"/>
</dbReference>
<dbReference type="InterPro" id="IPR001242">
    <property type="entry name" value="Condensation_dom"/>
</dbReference>
<dbReference type="PANTHER" id="PTHR45527:SF1">
    <property type="entry name" value="FATTY ACID SYNTHASE"/>
    <property type="match status" value="1"/>
</dbReference>
<evidence type="ECO:0000259" key="1">
    <source>
        <dbReference type="Pfam" id="PF00668"/>
    </source>
</evidence>
<proteinExistence type="predicted"/>
<dbReference type="PANTHER" id="PTHR45527">
    <property type="entry name" value="NONRIBOSOMAL PEPTIDE SYNTHETASE"/>
    <property type="match status" value="1"/>
</dbReference>
<organism evidence="2 3">
    <name type="scientific">Rhodococcus indonesiensis</name>
    <dbReference type="NCBI Taxonomy" id="3055869"/>
    <lineage>
        <taxon>Bacteria</taxon>
        <taxon>Bacillati</taxon>
        <taxon>Actinomycetota</taxon>
        <taxon>Actinomycetes</taxon>
        <taxon>Mycobacteriales</taxon>
        <taxon>Nocardiaceae</taxon>
        <taxon>Rhodococcus</taxon>
    </lineage>
</organism>
<protein>
    <submittedName>
        <fullName evidence="2">Condensation domain-containing protein</fullName>
    </submittedName>
</protein>
<dbReference type="InterPro" id="IPR023213">
    <property type="entry name" value="CAT-like_dom_sf"/>
</dbReference>
<sequence length="484" mass="53699">MQERLHIPPGAFPLSSAQRSIWVAQQLAPEVPVCIAQYVDLSGDLDLDLLRAVAHEAAREFQSPYLRVVEVDGEPYQYVDPDLDRSDVPLLDFSDAPDPMTAAQQWMNTDYATPVDLAHDPLVNMTILRIGERRHLWYSRIHHVALDGFGAMTMVNRIAALYSAAHEGRAPEPPTAADLYALYQSDLDYRGSGRYTSDRDYWIERVAGLEDGSTLARRTAPTAARSTLDSVTLPDDLVARLTDADAASGSSAAATVVAAFACYLSRITGRADVILNLPVFARTTVAAKRSGGMLVNTAPLHIRLEDDDTRGDLVHRAQLELTGALRHQRFSLEDIRRETGTAGRVHSYGGPMINVMLFRQEIALGPIRGEFHIMTSGPVEDLLVNIYQSGTPARTFLDFRGNPNQYEPGELREHHGRFLELFTEFLRAEPDTPVARIHPATAAVAQRLRRDADLERFWRAALAGAPEHLQLPTDRRRTGPRSTP</sequence>
<feature type="domain" description="Condensation" evidence="1">
    <location>
        <begin position="12"/>
        <end position="354"/>
    </location>
</feature>
<reference evidence="2 3" key="1">
    <citation type="submission" date="2023-06" db="EMBL/GenBank/DDBJ databases">
        <title>Rhodococcus indonesiensis sp. nov a new member of the Rhodococcus ruber lineage isolated from a sediment of neutral hot spring.</title>
        <authorList>
            <person name="Kusuma A.B."/>
            <person name="Fenylestari G."/>
            <person name="Ammar F."/>
            <person name="Nouioui I."/>
            <person name="Goodfellow M."/>
        </authorList>
    </citation>
    <scope>NUCLEOTIDE SEQUENCE [LARGE SCALE GENOMIC DNA]</scope>
    <source>
        <strain evidence="2 3">CSLK01-03</strain>
    </source>
</reference>
<dbReference type="Pfam" id="PF00668">
    <property type="entry name" value="Condensation"/>
    <property type="match status" value="1"/>
</dbReference>
<dbReference type="Gene3D" id="3.30.559.30">
    <property type="entry name" value="Nonribosomal peptide synthetase, condensation domain"/>
    <property type="match status" value="1"/>
</dbReference>